<dbReference type="Pfam" id="PF00076">
    <property type="entry name" value="RRM_1"/>
    <property type="match status" value="1"/>
</dbReference>
<dbReference type="Proteomes" id="UP001497457">
    <property type="component" value="Chromosome 8b"/>
</dbReference>
<dbReference type="PROSITE" id="PS50102">
    <property type="entry name" value="RRM"/>
    <property type="match status" value="1"/>
</dbReference>
<reference evidence="5" key="1">
    <citation type="submission" date="2024-06" db="EMBL/GenBank/DDBJ databases">
        <authorList>
            <person name="Ryan C."/>
        </authorList>
    </citation>
    <scope>NUCLEOTIDE SEQUENCE [LARGE SCALE GENOMIC DNA]</scope>
</reference>
<feature type="domain" description="RRM" evidence="3">
    <location>
        <begin position="48"/>
        <end position="132"/>
    </location>
</feature>
<name>A0ABC9G507_9POAL</name>
<evidence type="ECO:0000259" key="3">
    <source>
        <dbReference type="PROSITE" id="PS50102"/>
    </source>
</evidence>
<reference evidence="4 5" key="2">
    <citation type="submission" date="2024-10" db="EMBL/GenBank/DDBJ databases">
        <authorList>
            <person name="Ryan C."/>
        </authorList>
    </citation>
    <scope>NUCLEOTIDE SEQUENCE [LARGE SCALE GENOMIC DNA]</scope>
</reference>
<dbReference type="GO" id="GO:0003723">
    <property type="term" value="F:RNA binding"/>
    <property type="evidence" value="ECO:0007669"/>
    <property type="project" value="UniProtKB-UniRule"/>
</dbReference>
<dbReference type="EMBL" id="OZ075118">
    <property type="protein sequence ID" value="CAL5087339.1"/>
    <property type="molecule type" value="Genomic_DNA"/>
</dbReference>
<dbReference type="InterPro" id="IPR035979">
    <property type="entry name" value="RBD_domain_sf"/>
</dbReference>
<dbReference type="AlphaFoldDB" id="A0ABC9G507"/>
<accession>A0ABC9G507</accession>
<dbReference type="CDD" id="cd00590">
    <property type="entry name" value="RRM_SF"/>
    <property type="match status" value="1"/>
</dbReference>
<organism evidence="4 5">
    <name type="scientific">Urochloa decumbens</name>
    <dbReference type="NCBI Taxonomy" id="240449"/>
    <lineage>
        <taxon>Eukaryota</taxon>
        <taxon>Viridiplantae</taxon>
        <taxon>Streptophyta</taxon>
        <taxon>Embryophyta</taxon>
        <taxon>Tracheophyta</taxon>
        <taxon>Spermatophyta</taxon>
        <taxon>Magnoliopsida</taxon>
        <taxon>Liliopsida</taxon>
        <taxon>Poales</taxon>
        <taxon>Poaceae</taxon>
        <taxon>PACMAD clade</taxon>
        <taxon>Panicoideae</taxon>
        <taxon>Panicodae</taxon>
        <taxon>Paniceae</taxon>
        <taxon>Melinidinae</taxon>
        <taxon>Urochloa</taxon>
    </lineage>
</organism>
<proteinExistence type="predicted"/>
<protein>
    <recommendedName>
        <fullName evidence="3">RRM domain-containing protein</fullName>
    </recommendedName>
</protein>
<dbReference type="InterPro" id="IPR012677">
    <property type="entry name" value="Nucleotide-bd_a/b_plait_sf"/>
</dbReference>
<dbReference type="SUPFAM" id="SSF54928">
    <property type="entry name" value="RNA-binding domain, RBD"/>
    <property type="match status" value="1"/>
</dbReference>
<evidence type="ECO:0000313" key="5">
    <source>
        <dbReference type="Proteomes" id="UP001497457"/>
    </source>
</evidence>
<dbReference type="PANTHER" id="PTHR10352">
    <property type="entry name" value="EUKARYOTIC TRANSLATION INITIATION FACTOR 3 SUBUNIT G"/>
    <property type="match status" value="1"/>
</dbReference>
<keyword evidence="5" id="KW-1185">Reference proteome</keyword>
<dbReference type="InterPro" id="IPR000504">
    <property type="entry name" value="RRM_dom"/>
</dbReference>
<gene>
    <name evidence="4" type="ORF">URODEC1_LOCUS112141</name>
</gene>
<sequence>MRDHLERFCPYNYVYGRFDSDSCTGGCPPAGPGQHRITSRAHRKFLRCLVRVSNLPPGFRERDIQELFGPFGSLPMWDVPRFQNDVCGCSSDIRMRFGVVVFKKRADGERAINELNGYEGGGCKLRVDWAYPSCV</sequence>
<evidence type="ECO:0000313" key="4">
    <source>
        <dbReference type="EMBL" id="CAL5087339.1"/>
    </source>
</evidence>
<dbReference type="Gene3D" id="3.30.70.330">
    <property type="match status" value="1"/>
</dbReference>
<keyword evidence="1 2" id="KW-0694">RNA-binding</keyword>
<evidence type="ECO:0000256" key="2">
    <source>
        <dbReference type="PROSITE-ProRule" id="PRU00176"/>
    </source>
</evidence>
<evidence type="ECO:0000256" key="1">
    <source>
        <dbReference type="ARBA" id="ARBA00022884"/>
    </source>
</evidence>
<dbReference type="SMART" id="SM00360">
    <property type="entry name" value="RRM"/>
    <property type="match status" value="1"/>
</dbReference>